<keyword evidence="4" id="KW-1185">Reference proteome</keyword>
<feature type="transmembrane region" description="Helical" evidence="1">
    <location>
        <begin position="118"/>
        <end position="145"/>
    </location>
</feature>
<evidence type="ECO:0000256" key="1">
    <source>
        <dbReference type="SAM" id="Phobius"/>
    </source>
</evidence>
<protein>
    <submittedName>
        <fullName evidence="3">DUF4115 domain-containing protein</fullName>
    </submittedName>
</protein>
<evidence type="ECO:0000313" key="4">
    <source>
        <dbReference type="Proteomes" id="UP000388235"/>
    </source>
</evidence>
<dbReference type="InterPro" id="IPR001387">
    <property type="entry name" value="Cro/C1-type_HTH"/>
</dbReference>
<evidence type="ECO:0000259" key="2">
    <source>
        <dbReference type="Pfam" id="PF13464"/>
    </source>
</evidence>
<dbReference type="Gene3D" id="1.10.260.40">
    <property type="entry name" value="lambda repressor-like DNA-binding domains"/>
    <property type="match status" value="1"/>
</dbReference>
<dbReference type="GO" id="GO:0003677">
    <property type="term" value="F:DNA binding"/>
    <property type="evidence" value="ECO:0007669"/>
    <property type="project" value="InterPro"/>
</dbReference>
<keyword evidence="1" id="KW-1133">Transmembrane helix</keyword>
<dbReference type="OrthoDB" id="9790252at2"/>
<dbReference type="InterPro" id="IPR010982">
    <property type="entry name" value="Lambda_DNA-bd_dom_sf"/>
</dbReference>
<dbReference type="SUPFAM" id="SSF47413">
    <property type="entry name" value="lambda repressor-like DNA-binding domains"/>
    <property type="match status" value="1"/>
</dbReference>
<accession>A0A5Q2QD02</accession>
<keyword evidence="1" id="KW-0472">Membrane</keyword>
<dbReference type="EMBL" id="CP045871">
    <property type="protein sequence ID" value="QGG79720.1"/>
    <property type="molecule type" value="Genomic_DNA"/>
</dbReference>
<dbReference type="RefSeq" id="WP_153713224.1">
    <property type="nucleotide sequence ID" value="NZ_CP045871.1"/>
</dbReference>
<evidence type="ECO:0000313" key="3">
    <source>
        <dbReference type="EMBL" id="QGG79720.1"/>
    </source>
</evidence>
<dbReference type="KEGG" id="llp:GH975_03705"/>
<keyword evidence="1" id="KW-0812">Transmembrane</keyword>
<dbReference type="Proteomes" id="UP000388235">
    <property type="component" value="Chromosome"/>
</dbReference>
<sequence>MSDEPTLTTDATLPGARIAQVREGAGLSVADLAAAIKVTTSVVKALEANDYDSLPGLPFVRGYLLNTQKALGLTDADVMDPFNRWRVASGNMQTVSVAEPGAMSAPLRQHPVRRYIKFAPYVIGLIVVLLIIRFDVVGTIADWLVPPPEVSESATRAVPPVEAEPDFEPLIVEPSLALPDVEVAPLPDDAINEASAQSVAVTAVEASAPVVSDDTDTPAVAAHNLVMRFSDDSWIEVREGGTLLMGALKTKGDAVEFAGDGPFDVLVGSVKATQLVFDGNVLDLTERASQNVARISLP</sequence>
<gene>
    <name evidence="3" type="ORF">GH975_03705</name>
</gene>
<dbReference type="PANTHER" id="PTHR34475">
    <property type="match status" value="1"/>
</dbReference>
<proteinExistence type="predicted"/>
<dbReference type="AlphaFoldDB" id="A0A5Q2QD02"/>
<organism evidence="3 4">
    <name type="scientific">Litorivicinus lipolyticus</name>
    <dbReference type="NCBI Taxonomy" id="418701"/>
    <lineage>
        <taxon>Bacteria</taxon>
        <taxon>Pseudomonadati</taxon>
        <taxon>Pseudomonadota</taxon>
        <taxon>Gammaproteobacteria</taxon>
        <taxon>Oceanospirillales</taxon>
        <taxon>Litorivicinaceae</taxon>
        <taxon>Litorivicinus</taxon>
    </lineage>
</organism>
<dbReference type="InterPro" id="IPR025194">
    <property type="entry name" value="RodZ-like_C"/>
</dbReference>
<name>A0A5Q2QD02_9GAMM</name>
<dbReference type="PANTHER" id="PTHR34475:SF1">
    <property type="entry name" value="CYTOSKELETON PROTEIN RODZ"/>
    <property type="match status" value="1"/>
</dbReference>
<dbReference type="Pfam" id="PF13413">
    <property type="entry name" value="HTH_25"/>
    <property type="match status" value="1"/>
</dbReference>
<feature type="domain" description="Cytoskeleton protein RodZ-like C-terminal" evidence="2">
    <location>
        <begin position="226"/>
        <end position="296"/>
    </location>
</feature>
<dbReference type="CDD" id="cd00093">
    <property type="entry name" value="HTH_XRE"/>
    <property type="match status" value="1"/>
</dbReference>
<reference evidence="3 4" key="1">
    <citation type="submission" date="2019-11" db="EMBL/GenBank/DDBJ databases">
        <authorList>
            <person name="Khan S.A."/>
            <person name="Jeon C.O."/>
            <person name="Chun B.H."/>
        </authorList>
    </citation>
    <scope>NUCLEOTIDE SEQUENCE [LARGE SCALE GENOMIC DNA]</scope>
    <source>
        <strain evidence="3 4">IMCC 1097</strain>
    </source>
</reference>
<dbReference type="Pfam" id="PF13464">
    <property type="entry name" value="RodZ_C"/>
    <property type="match status" value="1"/>
</dbReference>
<dbReference type="InterPro" id="IPR050400">
    <property type="entry name" value="Bact_Cytoskel_RodZ"/>
</dbReference>